<sequence>MKKGIRPHIWGTTGQEANGLYLVQGLEEHMKVAMVVENDMPNCDLENYEKFLLCPGWEFDIEVGSLEGKSRLAENDALTPLHEKKQTKCKSIGNDELYNTT</sequence>
<evidence type="ECO:0000313" key="1">
    <source>
        <dbReference type="EMBL" id="CAH1416876.1"/>
    </source>
</evidence>
<accession>A0AAU9LU63</accession>
<proteinExistence type="predicted"/>
<gene>
    <name evidence="1" type="ORF">LVIROSA_LOCUS4612</name>
</gene>
<name>A0AAU9LU63_9ASTR</name>
<reference evidence="1 2" key="1">
    <citation type="submission" date="2022-01" db="EMBL/GenBank/DDBJ databases">
        <authorList>
            <person name="Xiong W."/>
            <person name="Schranz E."/>
        </authorList>
    </citation>
    <scope>NUCLEOTIDE SEQUENCE [LARGE SCALE GENOMIC DNA]</scope>
</reference>
<dbReference type="AlphaFoldDB" id="A0AAU9LU63"/>
<comment type="caution">
    <text evidence="1">The sequence shown here is derived from an EMBL/GenBank/DDBJ whole genome shotgun (WGS) entry which is preliminary data.</text>
</comment>
<keyword evidence="2" id="KW-1185">Reference proteome</keyword>
<evidence type="ECO:0000313" key="2">
    <source>
        <dbReference type="Proteomes" id="UP001157418"/>
    </source>
</evidence>
<organism evidence="1 2">
    <name type="scientific">Lactuca virosa</name>
    <dbReference type="NCBI Taxonomy" id="75947"/>
    <lineage>
        <taxon>Eukaryota</taxon>
        <taxon>Viridiplantae</taxon>
        <taxon>Streptophyta</taxon>
        <taxon>Embryophyta</taxon>
        <taxon>Tracheophyta</taxon>
        <taxon>Spermatophyta</taxon>
        <taxon>Magnoliopsida</taxon>
        <taxon>eudicotyledons</taxon>
        <taxon>Gunneridae</taxon>
        <taxon>Pentapetalae</taxon>
        <taxon>asterids</taxon>
        <taxon>campanulids</taxon>
        <taxon>Asterales</taxon>
        <taxon>Asteraceae</taxon>
        <taxon>Cichorioideae</taxon>
        <taxon>Cichorieae</taxon>
        <taxon>Lactucinae</taxon>
        <taxon>Lactuca</taxon>
    </lineage>
</organism>
<protein>
    <submittedName>
        <fullName evidence="1">Uncharacterized protein</fullName>
    </submittedName>
</protein>
<dbReference type="Proteomes" id="UP001157418">
    <property type="component" value="Unassembled WGS sequence"/>
</dbReference>
<dbReference type="EMBL" id="CAKMRJ010000002">
    <property type="protein sequence ID" value="CAH1416876.1"/>
    <property type="molecule type" value="Genomic_DNA"/>
</dbReference>